<dbReference type="RefSeq" id="WP_322472748.1">
    <property type="nucleotide sequence ID" value="NZ_JBHRZG010000010.1"/>
</dbReference>
<comment type="caution">
    <text evidence="2">The sequence shown here is derived from an EMBL/GenBank/DDBJ whole genome shotgun (WGS) entry which is preliminary data.</text>
</comment>
<dbReference type="Proteomes" id="UP001595803">
    <property type="component" value="Unassembled WGS sequence"/>
</dbReference>
<dbReference type="EMBL" id="JBHRZG010000010">
    <property type="protein sequence ID" value="MFC3833346.1"/>
    <property type="molecule type" value="Genomic_DNA"/>
</dbReference>
<organism evidence="2 3">
    <name type="scientific">Deinococcus rufus</name>
    <dbReference type="NCBI Taxonomy" id="2136097"/>
    <lineage>
        <taxon>Bacteria</taxon>
        <taxon>Thermotogati</taxon>
        <taxon>Deinococcota</taxon>
        <taxon>Deinococci</taxon>
        <taxon>Deinococcales</taxon>
        <taxon>Deinococcaceae</taxon>
        <taxon>Deinococcus</taxon>
    </lineage>
</organism>
<evidence type="ECO:0000313" key="2">
    <source>
        <dbReference type="EMBL" id="MFC3833346.1"/>
    </source>
</evidence>
<keyword evidence="1" id="KW-0175">Coiled coil</keyword>
<reference evidence="3" key="1">
    <citation type="journal article" date="2019" name="Int. J. Syst. Evol. Microbiol.">
        <title>The Global Catalogue of Microorganisms (GCM) 10K type strain sequencing project: providing services to taxonomists for standard genome sequencing and annotation.</title>
        <authorList>
            <consortium name="The Broad Institute Genomics Platform"/>
            <consortium name="The Broad Institute Genome Sequencing Center for Infectious Disease"/>
            <person name="Wu L."/>
            <person name="Ma J."/>
        </authorList>
    </citation>
    <scope>NUCLEOTIDE SEQUENCE [LARGE SCALE GENOMIC DNA]</scope>
    <source>
        <strain evidence="3">CCTCC AB 2017081</strain>
    </source>
</reference>
<sequence>MPVIIASLSLSRARVNELMQLLERVLGERIVRTATGRQYTSNIHDLLIEAAAEGLTEDSMRAALERRGVAVTERVPEYTPATLYANFTFLHAALDDASTAHRAVVDALISQHELHEAGVATLTQRIEELTEAVRGHQVDLEEAHAQLTDLRGVTERLSWRWWQVPVQAVAHAAVTVWEVICTVPYYVQRTLRRGD</sequence>
<keyword evidence="3" id="KW-1185">Reference proteome</keyword>
<evidence type="ECO:0000256" key="1">
    <source>
        <dbReference type="SAM" id="Coils"/>
    </source>
</evidence>
<proteinExistence type="predicted"/>
<accession>A0ABV7Z7D4</accession>
<evidence type="ECO:0000313" key="3">
    <source>
        <dbReference type="Proteomes" id="UP001595803"/>
    </source>
</evidence>
<name>A0ABV7Z7D4_9DEIO</name>
<protein>
    <submittedName>
        <fullName evidence="2">Uncharacterized protein</fullName>
    </submittedName>
</protein>
<gene>
    <name evidence="2" type="ORF">ACFOSB_10795</name>
</gene>
<feature type="coiled-coil region" evidence="1">
    <location>
        <begin position="119"/>
        <end position="146"/>
    </location>
</feature>